<reference evidence="1" key="1">
    <citation type="journal article" date="2019" name="BMC Genomics">
        <title>A new reference genome for Sorghum bicolor reveals high levels of sequence similarity between sweet and grain genotypes: implications for the genetics of sugar metabolism.</title>
        <authorList>
            <person name="Cooper E.A."/>
            <person name="Brenton Z.W."/>
            <person name="Flinn B.S."/>
            <person name="Jenkins J."/>
            <person name="Shu S."/>
            <person name="Flowers D."/>
            <person name="Luo F."/>
            <person name="Wang Y."/>
            <person name="Xia P."/>
            <person name="Barry K."/>
            <person name="Daum C."/>
            <person name="Lipzen A."/>
            <person name="Yoshinaga Y."/>
            <person name="Schmutz J."/>
            <person name="Saski C."/>
            <person name="Vermerris W."/>
            <person name="Kresovich S."/>
        </authorList>
    </citation>
    <scope>NUCLEOTIDE SEQUENCE</scope>
</reference>
<proteinExistence type="predicted"/>
<dbReference type="EMBL" id="CM027689">
    <property type="protein sequence ID" value="KAG0512653.1"/>
    <property type="molecule type" value="Genomic_DNA"/>
</dbReference>
<reference evidence="1" key="2">
    <citation type="submission" date="2020-10" db="EMBL/GenBank/DDBJ databases">
        <authorList>
            <person name="Cooper E.A."/>
            <person name="Brenton Z.W."/>
            <person name="Flinn B.S."/>
            <person name="Jenkins J."/>
            <person name="Shu S."/>
            <person name="Flowers D."/>
            <person name="Luo F."/>
            <person name="Wang Y."/>
            <person name="Xia P."/>
            <person name="Barry K."/>
            <person name="Daum C."/>
            <person name="Lipzen A."/>
            <person name="Yoshinaga Y."/>
            <person name="Schmutz J."/>
            <person name="Saski C."/>
            <person name="Vermerris W."/>
            <person name="Kresovich S."/>
        </authorList>
    </citation>
    <scope>NUCLEOTIDE SEQUENCE</scope>
</reference>
<dbReference type="Proteomes" id="UP000807115">
    <property type="component" value="Chromosome 10"/>
</dbReference>
<name>A0A921TZN1_SORBI</name>
<evidence type="ECO:0000313" key="2">
    <source>
        <dbReference type="Proteomes" id="UP000807115"/>
    </source>
</evidence>
<gene>
    <name evidence="1" type="ORF">BDA96_10G032500</name>
</gene>
<evidence type="ECO:0000313" key="1">
    <source>
        <dbReference type="EMBL" id="KAG0512653.1"/>
    </source>
</evidence>
<comment type="caution">
    <text evidence="1">The sequence shown here is derived from an EMBL/GenBank/DDBJ whole genome shotgun (WGS) entry which is preliminary data.</text>
</comment>
<accession>A0A921TZN1</accession>
<protein>
    <submittedName>
        <fullName evidence="1">Uncharacterized protein</fullName>
    </submittedName>
</protein>
<sequence>MAFHGSLWVLWNKRNDLVFNNKLTKEPKVVVVIFKLVALLQNWMVMVSEKDKEKSGRAYQAHGFSDLPLRTRVRCLQ</sequence>
<organism evidence="1 2">
    <name type="scientific">Sorghum bicolor</name>
    <name type="common">Sorghum</name>
    <name type="synonym">Sorghum vulgare</name>
    <dbReference type="NCBI Taxonomy" id="4558"/>
    <lineage>
        <taxon>Eukaryota</taxon>
        <taxon>Viridiplantae</taxon>
        <taxon>Streptophyta</taxon>
        <taxon>Embryophyta</taxon>
        <taxon>Tracheophyta</taxon>
        <taxon>Spermatophyta</taxon>
        <taxon>Magnoliopsida</taxon>
        <taxon>Liliopsida</taxon>
        <taxon>Poales</taxon>
        <taxon>Poaceae</taxon>
        <taxon>PACMAD clade</taxon>
        <taxon>Panicoideae</taxon>
        <taxon>Andropogonodae</taxon>
        <taxon>Andropogoneae</taxon>
        <taxon>Sorghinae</taxon>
        <taxon>Sorghum</taxon>
    </lineage>
</organism>
<dbReference type="AlphaFoldDB" id="A0A921TZN1"/>